<dbReference type="EMBL" id="CP036273">
    <property type="protein sequence ID" value="QDU22759.1"/>
    <property type="molecule type" value="Genomic_DNA"/>
</dbReference>
<organism evidence="7 8">
    <name type="scientific">Urbifossiella limnaea</name>
    <dbReference type="NCBI Taxonomy" id="2528023"/>
    <lineage>
        <taxon>Bacteria</taxon>
        <taxon>Pseudomonadati</taxon>
        <taxon>Planctomycetota</taxon>
        <taxon>Planctomycetia</taxon>
        <taxon>Gemmatales</taxon>
        <taxon>Gemmataceae</taxon>
        <taxon>Urbifossiella</taxon>
    </lineage>
</organism>
<evidence type="ECO:0000259" key="6">
    <source>
        <dbReference type="Pfam" id="PF14464"/>
    </source>
</evidence>
<dbReference type="GO" id="GO:0006508">
    <property type="term" value="P:proteolysis"/>
    <property type="evidence" value="ECO:0007669"/>
    <property type="project" value="UniProtKB-KW"/>
</dbReference>
<evidence type="ECO:0000256" key="2">
    <source>
        <dbReference type="ARBA" id="ARBA00022723"/>
    </source>
</evidence>
<dbReference type="Pfam" id="PF14464">
    <property type="entry name" value="Prok-JAB"/>
    <property type="match status" value="1"/>
</dbReference>
<dbReference type="KEGG" id="uli:ETAA1_47450"/>
<keyword evidence="8" id="KW-1185">Reference proteome</keyword>
<keyword evidence="5" id="KW-0482">Metalloprotease</keyword>
<evidence type="ECO:0000256" key="4">
    <source>
        <dbReference type="ARBA" id="ARBA00022833"/>
    </source>
</evidence>
<sequence>MVLTDEVNRTLFGEYAAHRAGDRGDEEIGWVLLGVRGPDTATVLATLPAGTERDAGEAHVKFNSAAQAVASRAVRQKDRRLALLGVVHTHPGSLRHPSRGDFQGDRDWVRQLRGGEGVFAIGTADADQNADGTTVGCHPTPNTQCLGGLRFSWYTLAADAKKYQDAALELVIGPDLARDLRPVWPQFEAHAARLDRLAQQQSRVRFEVVEGKYGPALAVVVGLAEPGHGVRVVLDGPEARYVYEAGESAFQVDPEASAPDEGVYRILAELAARG</sequence>
<dbReference type="Proteomes" id="UP000319576">
    <property type="component" value="Chromosome"/>
</dbReference>
<protein>
    <recommendedName>
        <fullName evidence="6">JAB domain-containing protein</fullName>
    </recommendedName>
</protein>
<evidence type="ECO:0000256" key="3">
    <source>
        <dbReference type="ARBA" id="ARBA00022801"/>
    </source>
</evidence>
<proteinExistence type="predicted"/>
<keyword evidence="3" id="KW-0378">Hydrolase</keyword>
<keyword evidence="1" id="KW-0645">Protease</keyword>
<evidence type="ECO:0000313" key="7">
    <source>
        <dbReference type="EMBL" id="QDU22759.1"/>
    </source>
</evidence>
<dbReference type="AlphaFoldDB" id="A0A517XZ27"/>
<evidence type="ECO:0000256" key="5">
    <source>
        <dbReference type="ARBA" id="ARBA00023049"/>
    </source>
</evidence>
<dbReference type="InterPro" id="IPR028090">
    <property type="entry name" value="JAB_dom_prok"/>
</dbReference>
<keyword evidence="2" id="KW-0479">Metal-binding</keyword>
<dbReference type="RefSeq" id="WP_202920356.1">
    <property type="nucleotide sequence ID" value="NZ_CP036273.1"/>
</dbReference>
<evidence type="ECO:0000313" key="8">
    <source>
        <dbReference type="Proteomes" id="UP000319576"/>
    </source>
</evidence>
<accession>A0A517XZ27</accession>
<dbReference type="Gene3D" id="3.40.140.10">
    <property type="entry name" value="Cytidine Deaminase, domain 2"/>
    <property type="match status" value="1"/>
</dbReference>
<reference evidence="7 8" key="1">
    <citation type="submission" date="2019-02" db="EMBL/GenBank/DDBJ databases">
        <title>Deep-cultivation of Planctomycetes and their phenomic and genomic characterization uncovers novel biology.</title>
        <authorList>
            <person name="Wiegand S."/>
            <person name="Jogler M."/>
            <person name="Boedeker C."/>
            <person name="Pinto D."/>
            <person name="Vollmers J."/>
            <person name="Rivas-Marin E."/>
            <person name="Kohn T."/>
            <person name="Peeters S.H."/>
            <person name="Heuer A."/>
            <person name="Rast P."/>
            <person name="Oberbeckmann S."/>
            <person name="Bunk B."/>
            <person name="Jeske O."/>
            <person name="Meyerdierks A."/>
            <person name="Storesund J.E."/>
            <person name="Kallscheuer N."/>
            <person name="Luecker S."/>
            <person name="Lage O.M."/>
            <person name="Pohl T."/>
            <person name="Merkel B.J."/>
            <person name="Hornburger P."/>
            <person name="Mueller R.-W."/>
            <person name="Bruemmer F."/>
            <person name="Labrenz M."/>
            <person name="Spormann A.M."/>
            <person name="Op den Camp H."/>
            <person name="Overmann J."/>
            <person name="Amann R."/>
            <person name="Jetten M.S.M."/>
            <person name="Mascher T."/>
            <person name="Medema M.H."/>
            <person name="Devos D.P."/>
            <person name="Kaster A.-K."/>
            <person name="Ovreas L."/>
            <person name="Rohde M."/>
            <person name="Galperin M.Y."/>
            <person name="Jogler C."/>
        </authorList>
    </citation>
    <scope>NUCLEOTIDE SEQUENCE [LARGE SCALE GENOMIC DNA]</scope>
    <source>
        <strain evidence="7 8">ETA_A1</strain>
    </source>
</reference>
<dbReference type="SUPFAM" id="SSF102712">
    <property type="entry name" value="JAB1/MPN domain"/>
    <property type="match status" value="1"/>
</dbReference>
<gene>
    <name evidence="7" type="ORF">ETAA1_47450</name>
</gene>
<keyword evidence="4" id="KW-0862">Zinc</keyword>
<name>A0A517XZ27_9BACT</name>
<dbReference type="GO" id="GO:0008237">
    <property type="term" value="F:metallopeptidase activity"/>
    <property type="evidence" value="ECO:0007669"/>
    <property type="project" value="UniProtKB-KW"/>
</dbReference>
<feature type="domain" description="JAB" evidence="6">
    <location>
        <begin position="11"/>
        <end position="123"/>
    </location>
</feature>
<dbReference type="GO" id="GO:0046872">
    <property type="term" value="F:metal ion binding"/>
    <property type="evidence" value="ECO:0007669"/>
    <property type="project" value="UniProtKB-KW"/>
</dbReference>
<evidence type="ECO:0000256" key="1">
    <source>
        <dbReference type="ARBA" id="ARBA00022670"/>
    </source>
</evidence>